<keyword evidence="4 8" id="KW-0812">Transmembrane</keyword>
<evidence type="ECO:0000256" key="1">
    <source>
        <dbReference type="ARBA" id="ARBA00004651"/>
    </source>
</evidence>
<dbReference type="Pfam" id="PF00884">
    <property type="entry name" value="Sulfatase"/>
    <property type="match status" value="1"/>
</dbReference>
<feature type="transmembrane region" description="Helical" evidence="8">
    <location>
        <begin position="210"/>
        <end position="229"/>
    </location>
</feature>
<sequence>MEKGNNNQFYAISIIGFILFIISSFFQDVYNAMDTRAVSIELFLLGICAPIGLNVVLLVWGYLYADRLPGKKERRIAISQTYLITISITVGLFSMGISMYTQQLFLQMLTLFLAPQNSILVGVLAWIFLGSTIIEEFDKVSTKKQISILIFLTCLISLIPTFLSIASFLSKEYFYVILFFWPSYLFLIGRTIQKNKKTLDVLPKKSKRSFLIGSLVLDIGGLATLFFLLKYQGFFLGKVSYLTNLAFNLFPLLVAIGMVVMIVPMSFSIRFSLKSIYIKLFGIYLVTNHFLLREVLISDFLLTDEGFTSFFEVVIRILEISIGLLLSGYLLALLVDRTIHDSKEKKHSFSSVFLISLVTILVINFTLNMFSYLFDFKALFAWHHYFFWLMFLNLIFLTLIYLVLLSIINRLWLTILVFSVTFIALGFANYQKLILREEPLLPLDFSNITALPEIVQMVGVQKIMFVLLGIIVIFCVTLFIHKTLFSKKVFKLPFRIGLAVITIFILSSLTKALGDFRYASEWTMSMKLLKNLDYEPHPEGLKYSYNRNGPVLTFASMLKVETMKKPQNYSKDTLLKLQEKYQKRAVELNQNRQKTIKDQTVVYILSESFADPRNIPTVQIDKEPIPYIKSIMEETTSGHLFSMGYGGGTANIEFEALTSLSMDHFSPALTSAYLFLFPKHDNLPSVTRLFDTTTAIHPYTASTYKRDRAFEFLGFDNFYYEGSKRPLKYQEKLENHIYISDDSAFKETLDQIRSVDGGQFIQLTTMQNHTPYDEEIYENKFKAKGYLNHESIKKIETYTQGIHYTDKAMKQFIKEIDQMDKPVTIVFYGDHLPGIYKGDAVDEDKNHNLLHQTDYFIYSNQESKNVSKKYVTANMFTPMLLDQLNQQVTPYYALMTDVYQNLPGMELQKVMNDQGEYILEKELTKEQKELIHEYRLIQYDITAGEKYVYQGNNFFDYP</sequence>
<evidence type="ECO:0000256" key="3">
    <source>
        <dbReference type="ARBA" id="ARBA00022475"/>
    </source>
</evidence>
<feature type="transmembrane region" description="Helical" evidence="8">
    <location>
        <begin position="112"/>
        <end position="134"/>
    </location>
</feature>
<feature type="transmembrane region" description="Helical" evidence="8">
    <location>
        <begin position="42"/>
        <end position="65"/>
    </location>
</feature>
<feature type="transmembrane region" description="Helical" evidence="8">
    <location>
        <begin position="249"/>
        <end position="269"/>
    </location>
</feature>
<evidence type="ECO:0000313" key="10">
    <source>
        <dbReference type="EMBL" id="MEI5993535.1"/>
    </source>
</evidence>
<dbReference type="STRING" id="1834181.A5880_002352"/>
<dbReference type="InterPro" id="IPR000917">
    <property type="entry name" value="Sulfatase_N"/>
</dbReference>
<dbReference type="CDD" id="cd16015">
    <property type="entry name" value="LTA_synthase"/>
    <property type="match status" value="1"/>
</dbReference>
<dbReference type="InterPro" id="IPR017850">
    <property type="entry name" value="Alkaline_phosphatase_core_sf"/>
</dbReference>
<keyword evidence="12" id="KW-1185">Reference proteome</keyword>
<keyword evidence="7" id="KW-0175">Coiled coil</keyword>
<evidence type="ECO:0000256" key="7">
    <source>
        <dbReference type="SAM" id="Coils"/>
    </source>
</evidence>
<keyword evidence="3" id="KW-1003">Cell membrane</keyword>
<reference evidence="11" key="1">
    <citation type="submission" date="2017-05" db="EMBL/GenBank/DDBJ databases">
        <title>The Genome Sequence of Enterococcus sp. 4G2_DIV0659.</title>
        <authorList>
            <consortium name="The Broad Institute Genomics Platform"/>
            <consortium name="The Broad Institute Genomic Center for Infectious Diseases"/>
            <person name="Earl A."/>
            <person name="Manson A."/>
            <person name="Schwartman J."/>
            <person name="Gilmore M."/>
            <person name="Abouelleil A."/>
            <person name="Cao P."/>
            <person name="Chapman S."/>
            <person name="Cusick C."/>
            <person name="Shea T."/>
            <person name="Young S."/>
            <person name="Neafsey D."/>
            <person name="Nusbaum C."/>
            <person name="Birren B."/>
        </authorList>
    </citation>
    <scope>NUCLEOTIDE SEQUENCE [LARGE SCALE GENOMIC DNA]</scope>
    <source>
        <strain evidence="11">4G2_DIV0659</strain>
    </source>
</reference>
<feature type="transmembrane region" description="Helical" evidence="8">
    <location>
        <begin position="146"/>
        <end position="167"/>
    </location>
</feature>
<evidence type="ECO:0000256" key="5">
    <source>
        <dbReference type="ARBA" id="ARBA00022989"/>
    </source>
</evidence>
<dbReference type="RefSeq" id="WP_086331222.1">
    <property type="nucleotide sequence ID" value="NZ_NGLE02000001.1"/>
</dbReference>
<dbReference type="SUPFAM" id="SSF53649">
    <property type="entry name" value="Alkaline phosphatase-like"/>
    <property type="match status" value="1"/>
</dbReference>
<accession>A0A242CE77</accession>
<dbReference type="PANTHER" id="PTHR47371:SF3">
    <property type="entry name" value="PHOSPHOGLYCEROL TRANSFERASE I"/>
    <property type="match status" value="1"/>
</dbReference>
<feature type="transmembrane region" description="Helical" evidence="8">
    <location>
        <begin position="313"/>
        <end position="335"/>
    </location>
</feature>
<proteinExistence type="predicted"/>
<feature type="transmembrane region" description="Helical" evidence="8">
    <location>
        <begin position="463"/>
        <end position="480"/>
    </location>
</feature>
<feature type="transmembrane region" description="Helical" evidence="8">
    <location>
        <begin position="77"/>
        <end position="100"/>
    </location>
</feature>
<protein>
    <recommendedName>
        <fullName evidence="9">Sulfatase N-terminal domain-containing protein</fullName>
    </recommendedName>
</protein>
<dbReference type="PANTHER" id="PTHR47371">
    <property type="entry name" value="LIPOTEICHOIC ACID SYNTHASE"/>
    <property type="match status" value="1"/>
</dbReference>
<evidence type="ECO:0000256" key="8">
    <source>
        <dbReference type="SAM" id="Phobius"/>
    </source>
</evidence>
<dbReference type="AlphaFoldDB" id="A0A242CE77"/>
<feature type="domain" description="Sulfatase N-terminal" evidence="9">
    <location>
        <begin position="599"/>
        <end position="884"/>
    </location>
</feature>
<gene>
    <name evidence="10" type="ORF">A5880_001082</name>
    <name evidence="11" type="ORF">A5880_002352</name>
</gene>
<dbReference type="Gene3D" id="3.40.720.10">
    <property type="entry name" value="Alkaline Phosphatase, subunit A"/>
    <property type="match status" value="1"/>
</dbReference>
<keyword evidence="5 8" id="KW-1133">Transmembrane helix</keyword>
<feature type="transmembrane region" description="Helical" evidence="8">
    <location>
        <begin position="492"/>
        <end position="510"/>
    </location>
</feature>
<dbReference type="InterPro" id="IPR050448">
    <property type="entry name" value="OpgB/LTA_synthase_biosynth"/>
</dbReference>
<dbReference type="Proteomes" id="UP000195139">
    <property type="component" value="Unassembled WGS sequence"/>
</dbReference>
<feature type="transmembrane region" description="Helical" evidence="8">
    <location>
        <begin position="411"/>
        <end position="430"/>
    </location>
</feature>
<reference evidence="10 12" key="2">
    <citation type="submission" date="2018-07" db="EMBL/GenBank/DDBJ databases">
        <title>The Genome Sequence of Enterococcus sp. DIV0659b.</title>
        <authorList>
            <consortium name="The Broad Institute Genomics Platform"/>
            <consortium name="The Broad Institute Genomic Center for Infectious Diseases"/>
            <person name="Earl A."/>
            <person name="Manson A."/>
            <person name="Schwartman J."/>
            <person name="Gilmore M."/>
            <person name="Abouelleil A."/>
            <person name="Cao P."/>
            <person name="Chapman S."/>
            <person name="Cusick C."/>
            <person name="Shea T."/>
            <person name="Young S."/>
            <person name="Neafsey D."/>
            <person name="Nusbaum C."/>
            <person name="Birren B."/>
        </authorList>
    </citation>
    <scope>NUCLEOTIDE SEQUENCE [LARGE SCALE GENOMIC DNA]</scope>
    <source>
        <strain evidence="10 12">4G2_DIV0659</strain>
    </source>
</reference>
<evidence type="ECO:0000259" key="9">
    <source>
        <dbReference type="Pfam" id="PF00884"/>
    </source>
</evidence>
<keyword evidence="6 8" id="KW-0472">Membrane</keyword>
<comment type="pathway">
    <text evidence="2">Cell wall biogenesis; lipoteichoic acid biosynthesis.</text>
</comment>
<feature type="transmembrane region" description="Helical" evidence="8">
    <location>
        <begin position="173"/>
        <end position="189"/>
    </location>
</feature>
<evidence type="ECO:0000313" key="11">
    <source>
        <dbReference type="EMBL" id="OTO08082.1"/>
    </source>
</evidence>
<evidence type="ECO:0000256" key="6">
    <source>
        <dbReference type="ARBA" id="ARBA00023136"/>
    </source>
</evidence>
<feature type="transmembrane region" description="Helical" evidence="8">
    <location>
        <begin position="276"/>
        <end position="293"/>
    </location>
</feature>
<dbReference type="EMBL" id="NGLE02000001">
    <property type="protein sequence ID" value="MEI5993535.1"/>
    <property type="molecule type" value="Genomic_DNA"/>
</dbReference>
<dbReference type="EMBL" id="NGLE01000003">
    <property type="protein sequence ID" value="OTO08082.1"/>
    <property type="molecule type" value="Genomic_DNA"/>
</dbReference>
<feature type="transmembrane region" description="Helical" evidence="8">
    <location>
        <begin position="347"/>
        <end position="373"/>
    </location>
</feature>
<feature type="transmembrane region" description="Helical" evidence="8">
    <location>
        <begin position="385"/>
        <end position="404"/>
    </location>
</feature>
<dbReference type="GO" id="GO:0005886">
    <property type="term" value="C:plasma membrane"/>
    <property type="evidence" value="ECO:0007669"/>
    <property type="project" value="UniProtKB-SubCell"/>
</dbReference>
<evidence type="ECO:0000313" key="12">
    <source>
        <dbReference type="Proteomes" id="UP000195139"/>
    </source>
</evidence>
<organism evidence="11">
    <name type="scientific">Candidatus Enterococcus mansonii</name>
    <dbReference type="NCBI Taxonomy" id="1834181"/>
    <lineage>
        <taxon>Bacteria</taxon>
        <taxon>Bacillati</taxon>
        <taxon>Bacillota</taxon>
        <taxon>Bacilli</taxon>
        <taxon>Lactobacillales</taxon>
        <taxon>Enterococcaceae</taxon>
        <taxon>Enterococcus</taxon>
    </lineage>
</organism>
<comment type="subcellular location">
    <subcellularLocation>
        <location evidence="1">Cell membrane</location>
        <topology evidence="1">Multi-pass membrane protein</topology>
    </subcellularLocation>
</comment>
<comment type="caution">
    <text evidence="11">The sequence shown here is derived from an EMBL/GenBank/DDBJ whole genome shotgun (WGS) entry which is preliminary data.</text>
</comment>
<evidence type="ECO:0000256" key="2">
    <source>
        <dbReference type="ARBA" id="ARBA00004936"/>
    </source>
</evidence>
<dbReference type="OrthoDB" id="243547at2"/>
<feature type="coiled-coil region" evidence="7">
    <location>
        <begin position="571"/>
        <end position="598"/>
    </location>
</feature>
<name>A0A242CE77_9ENTE</name>
<evidence type="ECO:0000256" key="4">
    <source>
        <dbReference type="ARBA" id="ARBA00022692"/>
    </source>
</evidence>
<feature type="transmembrane region" description="Helical" evidence="8">
    <location>
        <begin position="9"/>
        <end position="30"/>
    </location>
</feature>